<protein>
    <recommendedName>
        <fullName evidence="3">Reverse transcriptase domain-containing protein</fullName>
    </recommendedName>
</protein>
<accession>A0AAW1K351</accession>
<comment type="caution">
    <text evidence="1">The sequence shown here is derived from an EMBL/GenBank/DDBJ whole genome shotgun (WGS) entry which is preliminary data.</text>
</comment>
<gene>
    <name evidence="1" type="ORF">QE152_g24952</name>
</gene>
<proteinExistence type="predicted"/>
<dbReference type="Proteomes" id="UP001458880">
    <property type="component" value="Unassembled WGS sequence"/>
</dbReference>
<dbReference type="EMBL" id="JASPKY010000265">
    <property type="protein sequence ID" value="KAK9712296.1"/>
    <property type="molecule type" value="Genomic_DNA"/>
</dbReference>
<dbReference type="PANTHER" id="PTHR33395:SF22">
    <property type="entry name" value="REVERSE TRANSCRIPTASE DOMAIN-CONTAINING PROTEIN"/>
    <property type="match status" value="1"/>
</dbReference>
<evidence type="ECO:0000313" key="1">
    <source>
        <dbReference type="EMBL" id="KAK9712296.1"/>
    </source>
</evidence>
<dbReference type="AlphaFoldDB" id="A0AAW1K351"/>
<evidence type="ECO:0008006" key="3">
    <source>
        <dbReference type="Google" id="ProtNLM"/>
    </source>
</evidence>
<keyword evidence="2" id="KW-1185">Reference proteome</keyword>
<name>A0AAW1K351_POPJA</name>
<sequence length="290" mass="33378">MSKELIDESWNGLLEEINTCILQYVPERTIKTSKSKPWISRALIKKINEKRKSWHRYKASNSEVDYHHYRTLCNTVTKDIRDAKAKYEHDLVTSNSSKKFFRYIHSTLQSRVSTPVLKNNSRTLICDPKDVANMFASEFKNSFISDPSSTFPTITGRRNERCLDTIEITEAKVDKIIAGLKTNPSPGPDGVHPVFLKNTKSLIGPLTKIMQFSMEEGKLPQQWKESTVIPVYKKGDKFDPKNYRQVSLTSIPCKILEKIISEQLTEFILNNHIIPTSQHGFILNNLQNLY</sequence>
<reference evidence="1 2" key="1">
    <citation type="journal article" date="2024" name="BMC Genomics">
        <title>De novo assembly and annotation of Popillia japonica's genome with initial clues to its potential as an invasive pest.</title>
        <authorList>
            <person name="Cucini C."/>
            <person name="Boschi S."/>
            <person name="Funari R."/>
            <person name="Cardaioli E."/>
            <person name="Iannotti N."/>
            <person name="Marturano G."/>
            <person name="Paoli F."/>
            <person name="Bruttini M."/>
            <person name="Carapelli A."/>
            <person name="Frati F."/>
            <person name="Nardi F."/>
        </authorList>
    </citation>
    <scope>NUCLEOTIDE SEQUENCE [LARGE SCALE GENOMIC DNA]</scope>
    <source>
        <strain evidence="1">DMR45628</strain>
    </source>
</reference>
<evidence type="ECO:0000313" key="2">
    <source>
        <dbReference type="Proteomes" id="UP001458880"/>
    </source>
</evidence>
<organism evidence="1 2">
    <name type="scientific">Popillia japonica</name>
    <name type="common">Japanese beetle</name>
    <dbReference type="NCBI Taxonomy" id="7064"/>
    <lineage>
        <taxon>Eukaryota</taxon>
        <taxon>Metazoa</taxon>
        <taxon>Ecdysozoa</taxon>
        <taxon>Arthropoda</taxon>
        <taxon>Hexapoda</taxon>
        <taxon>Insecta</taxon>
        <taxon>Pterygota</taxon>
        <taxon>Neoptera</taxon>
        <taxon>Endopterygota</taxon>
        <taxon>Coleoptera</taxon>
        <taxon>Polyphaga</taxon>
        <taxon>Scarabaeiformia</taxon>
        <taxon>Scarabaeidae</taxon>
        <taxon>Rutelinae</taxon>
        <taxon>Popillia</taxon>
    </lineage>
</organism>
<dbReference type="PANTHER" id="PTHR33395">
    <property type="entry name" value="TRANSCRIPTASE, PUTATIVE-RELATED-RELATED"/>
    <property type="match status" value="1"/>
</dbReference>